<feature type="region of interest" description="Disordered" evidence="1">
    <location>
        <begin position="1"/>
        <end position="31"/>
    </location>
</feature>
<protein>
    <submittedName>
        <fullName evidence="2">Uncharacterized protein</fullName>
    </submittedName>
</protein>
<organism evidence="2 3">
    <name type="scientific">Candidatus Dojkabacteria bacterium</name>
    <dbReference type="NCBI Taxonomy" id="2099670"/>
    <lineage>
        <taxon>Bacteria</taxon>
        <taxon>Candidatus Dojkabacteria</taxon>
    </lineage>
</organism>
<dbReference type="SUPFAM" id="SSF47794">
    <property type="entry name" value="Rad51 N-terminal domain-like"/>
    <property type="match status" value="1"/>
</dbReference>
<feature type="non-terminal residue" evidence="2">
    <location>
        <position position="1"/>
    </location>
</feature>
<dbReference type="AlphaFoldDB" id="A0A955IE95"/>
<dbReference type="EMBL" id="JAGQLL010000045">
    <property type="protein sequence ID" value="MCA9380293.1"/>
    <property type="molecule type" value="Genomic_DNA"/>
</dbReference>
<dbReference type="Proteomes" id="UP000745577">
    <property type="component" value="Unassembled WGS sequence"/>
</dbReference>
<comment type="caution">
    <text evidence="2">The sequence shown here is derived from an EMBL/GenBank/DDBJ whole genome shotgun (WGS) entry which is preliminary data.</text>
</comment>
<reference evidence="2" key="2">
    <citation type="journal article" date="2021" name="Microbiome">
        <title>Successional dynamics and alternative stable states in a saline activated sludge microbial community over 9 years.</title>
        <authorList>
            <person name="Wang Y."/>
            <person name="Ye J."/>
            <person name="Ju F."/>
            <person name="Liu L."/>
            <person name="Boyd J.A."/>
            <person name="Deng Y."/>
            <person name="Parks D.H."/>
            <person name="Jiang X."/>
            <person name="Yin X."/>
            <person name="Woodcroft B.J."/>
            <person name="Tyson G.W."/>
            <person name="Hugenholtz P."/>
            <person name="Polz M.F."/>
            <person name="Zhang T."/>
        </authorList>
    </citation>
    <scope>NUCLEOTIDE SEQUENCE</scope>
    <source>
        <strain evidence="2">HKST-UBA15</strain>
    </source>
</reference>
<sequence>EEKEPETKPEEVEKEEKKPAPKKKKTPKKDLDEKELLSKAKKIEISEIKFSAKVKKLLLSEGYETLADIMESGIGKVSEIKGLNDSEIKRIAKVITTFVNNL</sequence>
<name>A0A955IE95_9BACT</name>
<gene>
    <name evidence="2" type="ORF">KC675_03900</name>
</gene>
<accession>A0A955IE95</accession>
<proteinExistence type="predicted"/>
<evidence type="ECO:0000313" key="2">
    <source>
        <dbReference type="EMBL" id="MCA9380293.1"/>
    </source>
</evidence>
<evidence type="ECO:0000256" key="1">
    <source>
        <dbReference type="SAM" id="MobiDB-lite"/>
    </source>
</evidence>
<reference evidence="2" key="1">
    <citation type="submission" date="2020-04" db="EMBL/GenBank/DDBJ databases">
        <authorList>
            <person name="Zhang T."/>
        </authorList>
    </citation>
    <scope>NUCLEOTIDE SEQUENCE</scope>
    <source>
        <strain evidence="2">HKST-UBA15</strain>
    </source>
</reference>
<feature type="compositionally biased region" description="Basic and acidic residues" evidence="1">
    <location>
        <begin position="1"/>
        <end position="19"/>
    </location>
</feature>
<dbReference type="GO" id="GO:0000166">
    <property type="term" value="F:nucleotide binding"/>
    <property type="evidence" value="ECO:0007669"/>
    <property type="project" value="InterPro"/>
</dbReference>
<evidence type="ECO:0000313" key="3">
    <source>
        <dbReference type="Proteomes" id="UP000745577"/>
    </source>
</evidence>
<dbReference type="InterPro" id="IPR010995">
    <property type="entry name" value="DNA_repair_Rad51/TF_NusA_a-hlx"/>
</dbReference>